<evidence type="ECO:0000256" key="1">
    <source>
        <dbReference type="ARBA" id="ARBA00000085"/>
    </source>
</evidence>
<evidence type="ECO:0000256" key="10">
    <source>
        <dbReference type="ARBA" id="ARBA00022989"/>
    </source>
</evidence>
<dbReference type="PROSITE" id="PS50109">
    <property type="entry name" value="HIS_KIN"/>
    <property type="match status" value="1"/>
</dbReference>
<dbReference type="SMART" id="SM00448">
    <property type="entry name" value="REC"/>
    <property type="match status" value="1"/>
</dbReference>
<dbReference type="InterPro" id="IPR000014">
    <property type="entry name" value="PAS"/>
</dbReference>
<evidence type="ECO:0000256" key="5">
    <source>
        <dbReference type="ARBA" id="ARBA00022679"/>
    </source>
</evidence>
<evidence type="ECO:0000256" key="7">
    <source>
        <dbReference type="ARBA" id="ARBA00022741"/>
    </source>
</evidence>
<feature type="modified residue" description="4-aspartylphosphate" evidence="13">
    <location>
        <position position="440"/>
    </location>
</feature>
<keyword evidence="10" id="KW-1133">Transmembrane helix</keyword>
<sequence length="523" mass="60599">MERFLVSDRQENEQNLINQYEEEVEREINQNIIDSVREGIQYVDRKGRILKVNRQMCQFMNCADINDVIGCSLEEWQEMFKKNTAESAEVLQFFSTVIKGEKPKSEVIQYQFTTNKPRFIQMYYEKIEKNGEMIGAIFVHRDITKEYEIDQMKSELVSTVSHELRTPLSSVLGFTELMLYRELKPERQKKYLMTIYKEAKRLTTLINDFLDVQRMEAGKQTYLKKFVDILPVIEEVIEENKVNSKKHVFLLKQCTFNTTVFADKDKIKQVITNIVSNAVKYSPDGGEVRITVQIKEKHLAIAVSDEGLGIPEEAISKLFTKFYRIDSSNDQRIGGTGLGLAISKEIMKAHEGEITIDSVEGKGSTFTILFPIVVEQKVKHDDSAYNEKRPTIFIVEDDESLALLLKEELVRSGFNVYLFKSGEEAFSNIKQKTPSAIVLDIMLEKEMNGWEFIEKLKENPFFENIPIVISTALDENDYSKSVGAKRFFLKPYKPNELIKVLHEIVKEQEDPSHIVYFNQPFLE</sequence>
<dbReference type="AlphaFoldDB" id="A0A366XU81"/>
<dbReference type="PRINTS" id="PR00344">
    <property type="entry name" value="BCTRLSENSOR"/>
</dbReference>
<dbReference type="Pfam" id="PF02518">
    <property type="entry name" value="HATPase_c"/>
    <property type="match status" value="1"/>
</dbReference>
<dbReference type="Gene3D" id="1.10.287.130">
    <property type="match status" value="1"/>
</dbReference>
<dbReference type="GO" id="GO:0005524">
    <property type="term" value="F:ATP binding"/>
    <property type="evidence" value="ECO:0007669"/>
    <property type="project" value="UniProtKB-KW"/>
</dbReference>
<dbReference type="InterPro" id="IPR035965">
    <property type="entry name" value="PAS-like_dom_sf"/>
</dbReference>
<dbReference type="EC" id="2.7.13.3" evidence="3"/>
<evidence type="ECO:0000313" key="16">
    <source>
        <dbReference type="EMBL" id="RBW69216.1"/>
    </source>
</evidence>
<evidence type="ECO:0000256" key="2">
    <source>
        <dbReference type="ARBA" id="ARBA00004651"/>
    </source>
</evidence>
<comment type="catalytic activity">
    <reaction evidence="1">
        <text>ATP + protein L-histidine = ADP + protein N-phospho-L-histidine.</text>
        <dbReference type="EC" id="2.7.13.3"/>
    </reaction>
</comment>
<dbReference type="InterPro" id="IPR005467">
    <property type="entry name" value="His_kinase_dom"/>
</dbReference>
<evidence type="ECO:0000256" key="4">
    <source>
        <dbReference type="ARBA" id="ARBA00022553"/>
    </source>
</evidence>
<keyword evidence="12" id="KW-0472">Membrane</keyword>
<dbReference type="PROSITE" id="PS50110">
    <property type="entry name" value="RESPONSE_REGULATORY"/>
    <property type="match status" value="1"/>
</dbReference>
<dbReference type="Pfam" id="PF00512">
    <property type="entry name" value="HisKA"/>
    <property type="match status" value="1"/>
</dbReference>
<dbReference type="InterPro" id="IPR004358">
    <property type="entry name" value="Sig_transdc_His_kin-like_C"/>
</dbReference>
<dbReference type="InterPro" id="IPR001789">
    <property type="entry name" value="Sig_transdc_resp-reg_receiver"/>
</dbReference>
<dbReference type="PANTHER" id="PTHR43547">
    <property type="entry name" value="TWO-COMPONENT HISTIDINE KINASE"/>
    <property type="match status" value="1"/>
</dbReference>
<evidence type="ECO:0000259" key="14">
    <source>
        <dbReference type="PROSITE" id="PS50109"/>
    </source>
</evidence>
<keyword evidence="9" id="KW-0067">ATP-binding</keyword>
<evidence type="ECO:0000313" key="17">
    <source>
        <dbReference type="Proteomes" id="UP000253314"/>
    </source>
</evidence>
<dbReference type="FunFam" id="3.30.565.10:FF:000006">
    <property type="entry name" value="Sensor histidine kinase WalK"/>
    <property type="match status" value="1"/>
</dbReference>
<evidence type="ECO:0000256" key="13">
    <source>
        <dbReference type="PROSITE-ProRule" id="PRU00169"/>
    </source>
</evidence>
<comment type="subcellular location">
    <subcellularLocation>
        <location evidence="2">Cell membrane</location>
        <topology evidence="2">Multi-pass membrane protein</topology>
    </subcellularLocation>
</comment>
<dbReference type="InterPro" id="IPR003661">
    <property type="entry name" value="HisK_dim/P_dom"/>
</dbReference>
<dbReference type="GO" id="GO:0005886">
    <property type="term" value="C:plasma membrane"/>
    <property type="evidence" value="ECO:0007669"/>
    <property type="project" value="UniProtKB-SubCell"/>
</dbReference>
<keyword evidence="5" id="KW-0808">Transferase</keyword>
<evidence type="ECO:0000256" key="9">
    <source>
        <dbReference type="ARBA" id="ARBA00022840"/>
    </source>
</evidence>
<dbReference type="GO" id="GO:0000155">
    <property type="term" value="F:phosphorelay sensor kinase activity"/>
    <property type="evidence" value="ECO:0007669"/>
    <property type="project" value="InterPro"/>
</dbReference>
<evidence type="ECO:0000256" key="8">
    <source>
        <dbReference type="ARBA" id="ARBA00022777"/>
    </source>
</evidence>
<dbReference type="SMART" id="SM00387">
    <property type="entry name" value="HATPase_c"/>
    <property type="match status" value="1"/>
</dbReference>
<dbReference type="InterPro" id="IPR036097">
    <property type="entry name" value="HisK_dim/P_sf"/>
</dbReference>
<dbReference type="SUPFAM" id="SSF55874">
    <property type="entry name" value="ATPase domain of HSP90 chaperone/DNA topoisomerase II/histidine kinase"/>
    <property type="match status" value="1"/>
</dbReference>
<dbReference type="InterPro" id="IPR003594">
    <property type="entry name" value="HATPase_dom"/>
</dbReference>
<dbReference type="CDD" id="cd00075">
    <property type="entry name" value="HATPase"/>
    <property type="match status" value="1"/>
</dbReference>
<feature type="domain" description="Histidine kinase" evidence="14">
    <location>
        <begin position="159"/>
        <end position="374"/>
    </location>
</feature>
<protein>
    <recommendedName>
        <fullName evidence="3">histidine kinase</fullName>
        <ecNumber evidence="3">2.7.13.3</ecNumber>
    </recommendedName>
</protein>
<keyword evidence="6" id="KW-0812">Transmembrane</keyword>
<dbReference type="SUPFAM" id="SSF52172">
    <property type="entry name" value="CheY-like"/>
    <property type="match status" value="1"/>
</dbReference>
<dbReference type="OrthoDB" id="9813151at2"/>
<dbReference type="FunFam" id="1.10.287.130:FF:000001">
    <property type="entry name" value="Two-component sensor histidine kinase"/>
    <property type="match status" value="1"/>
</dbReference>
<dbReference type="Pfam" id="PF08448">
    <property type="entry name" value="PAS_4"/>
    <property type="match status" value="1"/>
</dbReference>
<evidence type="ECO:0000256" key="12">
    <source>
        <dbReference type="ARBA" id="ARBA00023136"/>
    </source>
</evidence>
<dbReference type="InterPro" id="IPR036890">
    <property type="entry name" value="HATPase_C_sf"/>
</dbReference>
<comment type="caution">
    <text evidence="16">The sequence shown here is derived from an EMBL/GenBank/DDBJ whole genome shotgun (WGS) entry which is preliminary data.</text>
</comment>
<reference evidence="16 17" key="1">
    <citation type="submission" date="2018-07" db="EMBL/GenBank/DDBJ databases">
        <title>Lottiidibacillus patelloidae gen. nov., sp. nov., isolated from the intestinal tract of a marine limpet and the reclassification of B. taeanensis BH030017T, B. algicola KMM 3737T and B. hwajinpoensis SW-72T as genus Lottiidibacillus.</title>
        <authorList>
            <person name="Liu R."/>
            <person name="Huang Z."/>
        </authorList>
    </citation>
    <scope>NUCLEOTIDE SEQUENCE [LARGE SCALE GENOMIC DNA]</scope>
    <source>
        <strain evidence="16 17">BH030017</strain>
    </source>
</reference>
<dbReference type="SUPFAM" id="SSF47384">
    <property type="entry name" value="Homodimeric domain of signal transducing histidine kinase"/>
    <property type="match status" value="1"/>
</dbReference>
<dbReference type="CDD" id="cd00082">
    <property type="entry name" value="HisKA"/>
    <property type="match status" value="1"/>
</dbReference>
<dbReference type="Gene3D" id="3.40.50.2300">
    <property type="match status" value="1"/>
</dbReference>
<keyword evidence="8" id="KW-0418">Kinase</keyword>
<dbReference type="EMBL" id="QOCW01000012">
    <property type="protein sequence ID" value="RBW69216.1"/>
    <property type="molecule type" value="Genomic_DNA"/>
</dbReference>
<gene>
    <name evidence="16" type="ORF">DS031_12610</name>
</gene>
<organism evidence="16 17">
    <name type="scientific">Bacillus taeanensis</name>
    <dbReference type="NCBI Taxonomy" id="273032"/>
    <lineage>
        <taxon>Bacteria</taxon>
        <taxon>Bacillati</taxon>
        <taxon>Bacillota</taxon>
        <taxon>Bacilli</taxon>
        <taxon>Bacillales</taxon>
        <taxon>Bacillaceae</taxon>
        <taxon>Bacillus</taxon>
    </lineage>
</organism>
<evidence type="ECO:0000256" key="6">
    <source>
        <dbReference type="ARBA" id="ARBA00022692"/>
    </source>
</evidence>
<dbReference type="SMART" id="SM00388">
    <property type="entry name" value="HisKA"/>
    <property type="match status" value="1"/>
</dbReference>
<dbReference type="NCBIfam" id="TIGR00229">
    <property type="entry name" value="sensory_box"/>
    <property type="match status" value="1"/>
</dbReference>
<keyword evidence="4 13" id="KW-0597">Phosphoprotein</keyword>
<evidence type="ECO:0000259" key="15">
    <source>
        <dbReference type="PROSITE" id="PS50110"/>
    </source>
</evidence>
<dbReference type="Pfam" id="PF00072">
    <property type="entry name" value="Response_reg"/>
    <property type="match status" value="1"/>
</dbReference>
<accession>A0A366XU81</accession>
<dbReference type="InterPro" id="IPR011006">
    <property type="entry name" value="CheY-like_superfamily"/>
</dbReference>
<dbReference type="Gene3D" id="3.30.565.10">
    <property type="entry name" value="Histidine kinase-like ATPase, C-terminal domain"/>
    <property type="match status" value="1"/>
</dbReference>
<feature type="domain" description="Response regulatory" evidence="15">
    <location>
        <begin position="391"/>
        <end position="505"/>
    </location>
</feature>
<dbReference type="Proteomes" id="UP000253314">
    <property type="component" value="Unassembled WGS sequence"/>
</dbReference>
<proteinExistence type="predicted"/>
<dbReference type="Gene3D" id="3.30.450.20">
    <property type="entry name" value="PAS domain"/>
    <property type="match status" value="1"/>
</dbReference>
<dbReference type="InterPro" id="IPR013656">
    <property type="entry name" value="PAS_4"/>
</dbReference>
<evidence type="ECO:0000256" key="3">
    <source>
        <dbReference type="ARBA" id="ARBA00012438"/>
    </source>
</evidence>
<dbReference type="PANTHER" id="PTHR43547:SF2">
    <property type="entry name" value="HYBRID SIGNAL TRANSDUCTION HISTIDINE KINASE C"/>
    <property type="match status" value="1"/>
</dbReference>
<evidence type="ECO:0000256" key="11">
    <source>
        <dbReference type="ARBA" id="ARBA00023012"/>
    </source>
</evidence>
<name>A0A366XU81_9BACI</name>
<keyword evidence="7" id="KW-0547">Nucleotide-binding</keyword>
<keyword evidence="11" id="KW-0902">Two-component regulatory system</keyword>
<keyword evidence="17" id="KW-1185">Reference proteome</keyword>
<dbReference type="SUPFAM" id="SSF55785">
    <property type="entry name" value="PYP-like sensor domain (PAS domain)"/>
    <property type="match status" value="1"/>
</dbReference>